<reference evidence="2 4" key="2">
    <citation type="submission" date="2021-03" db="EMBL/GenBank/DDBJ databases">
        <title>Genomic Encyclopedia of Type Strains, Phase IV (KMG-IV): sequencing the most valuable type-strain genomes for metagenomic binning, comparative biology and taxonomic classification.</title>
        <authorList>
            <person name="Goeker M."/>
        </authorList>
    </citation>
    <scope>NUCLEOTIDE SEQUENCE [LARGE SCALE GENOMIC DNA]</scope>
    <source>
        <strain evidence="2 4">DSM 40499</strain>
    </source>
</reference>
<evidence type="ECO:0000313" key="3">
    <source>
        <dbReference type="Proteomes" id="UP000092659"/>
    </source>
</evidence>
<keyword evidence="4" id="KW-1185">Reference proteome</keyword>
<dbReference type="OrthoDB" id="4260408at2"/>
<dbReference type="KEGG" id="sgs:AVL59_32045"/>
<dbReference type="RefSeq" id="WP_067311555.1">
    <property type="nucleotide sequence ID" value="NZ_CP016279.1"/>
</dbReference>
<proteinExistence type="predicted"/>
<dbReference type="EMBL" id="CP016279">
    <property type="protein sequence ID" value="ANP53561.1"/>
    <property type="molecule type" value="Genomic_DNA"/>
</dbReference>
<dbReference type="Proteomes" id="UP000092659">
    <property type="component" value="Chromosome"/>
</dbReference>
<evidence type="ECO:0000313" key="2">
    <source>
        <dbReference type="EMBL" id="MBP2055360.1"/>
    </source>
</evidence>
<reference evidence="1 3" key="1">
    <citation type="submission" date="2016-06" db="EMBL/GenBank/DDBJ databases">
        <title>Complete genome sequence of Streptomyces griseochromogenes ATCC 14511, the Blasticidin S producer.</title>
        <authorList>
            <person name="Wu L."/>
        </authorList>
    </citation>
    <scope>NUCLEOTIDE SEQUENCE [LARGE SCALE GENOMIC DNA]</scope>
    <source>
        <strain evidence="1 3">ATCC 14511</strain>
    </source>
</reference>
<dbReference type="AlphaFoldDB" id="A0A1B1B467"/>
<name>A0A1B1B467_9ACTN</name>
<protein>
    <submittedName>
        <fullName evidence="1">Uncharacterized protein</fullName>
    </submittedName>
</protein>
<evidence type="ECO:0000313" key="1">
    <source>
        <dbReference type="EMBL" id="ANP53561.1"/>
    </source>
</evidence>
<dbReference type="Proteomes" id="UP001519309">
    <property type="component" value="Unassembled WGS sequence"/>
</dbReference>
<organism evidence="1 3">
    <name type="scientific">Streptomyces griseochromogenes</name>
    <dbReference type="NCBI Taxonomy" id="68214"/>
    <lineage>
        <taxon>Bacteria</taxon>
        <taxon>Bacillati</taxon>
        <taxon>Actinomycetota</taxon>
        <taxon>Actinomycetes</taxon>
        <taxon>Kitasatosporales</taxon>
        <taxon>Streptomycetaceae</taxon>
        <taxon>Streptomyces</taxon>
    </lineage>
</organism>
<dbReference type="STRING" id="68214.AVL59_32045"/>
<accession>A0A1B1B467</accession>
<sequence length="87" mass="9131">MTFGDNLTAEALRTGQRVTRASAPPGIVRLAITLPDGATQHFERPTTGGCADWRATELEGPGSGFIFDEPITAEWGRGLDSIAATAS</sequence>
<evidence type="ECO:0000313" key="4">
    <source>
        <dbReference type="Proteomes" id="UP001519309"/>
    </source>
</evidence>
<dbReference type="EMBL" id="JAGGLP010000029">
    <property type="protein sequence ID" value="MBP2055360.1"/>
    <property type="molecule type" value="Genomic_DNA"/>
</dbReference>
<gene>
    <name evidence="1" type="ORF">AVL59_32045</name>
    <name evidence="2" type="ORF">J2Z21_008374</name>
</gene>